<feature type="compositionally biased region" description="Polar residues" evidence="1">
    <location>
        <begin position="28"/>
        <end position="38"/>
    </location>
</feature>
<evidence type="ECO:0000256" key="1">
    <source>
        <dbReference type="SAM" id="MobiDB-lite"/>
    </source>
</evidence>
<dbReference type="Proteomes" id="UP000054217">
    <property type="component" value="Unassembled WGS sequence"/>
</dbReference>
<dbReference type="InParanoid" id="A0A0C3PDZ8"/>
<reference evidence="2 3" key="1">
    <citation type="submission" date="2014-04" db="EMBL/GenBank/DDBJ databases">
        <authorList>
            <consortium name="DOE Joint Genome Institute"/>
            <person name="Kuo A."/>
            <person name="Kohler A."/>
            <person name="Costa M.D."/>
            <person name="Nagy L.G."/>
            <person name="Floudas D."/>
            <person name="Copeland A."/>
            <person name="Barry K.W."/>
            <person name="Cichocki N."/>
            <person name="Veneault-Fourrey C."/>
            <person name="LaButti K."/>
            <person name="Lindquist E.A."/>
            <person name="Lipzen A."/>
            <person name="Lundell T."/>
            <person name="Morin E."/>
            <person name="Murat C."/>
            <person name="Sun H."/>
            <person name="Tunlid A."/>
            <person name="Henrissat B."/>
            <person name="Grigoriev I.V."/>
            <person name="Hibbett D.S."/>
            <person name="Martin F."/>
            <person name="Nordberg H.P."/>
            <person name="Cantor M.N."/>
            <person name="Hua S.X."/>
        </authorList>
    </citation>
    <scope>NUCLEOTIDE SEQUENCE [LARGE SCALE GENOMIC DNA]</scope>
    <source>
        <strain evidence="2 3">Marx 270</strain>
    </source>
</reference>
<name>A0A0C3PDZ8_PISTI</name>
<evidence type="ECO:0000313" key="3">
    <source>
        <dbReference type="Proteomes" id="UP000054217"/>
    </source>
</evidence>
<evidence type="ECO:0000313" key="2">
    <source>
        <dbReference type="EMBL" id="KIO12015.1"/>
    </source>
</evidence>
<organism evidence="2 3">
    <name type="scientific">Pisolithus tinctorius Marx 270</name>
    <dbReference type="NCBI Taxonomy" id="870435"/>
    <lineage>
        <taxon>Eukaryota</taxon>
        <taxon>Fungi</taxon>
        <taxon>Dikarya</taxon>
        <taxon>Basidiomycota</taxon>
        <taxon>Agaricomycotina</taxon>
        <taxon>Agaricomycetes</taxon>
        <taxon>Agaricomycetidae</taxon>
        <taxon>Boletales</taxon>
        <taxon>Sclerodermatineae</taxon>
        <taxon>Pisolithaceae</taxon>
        <taxon>Pisolithus</taxon>
    </lineage>
</organism>
<feature type="region of interest" description="Disordered" evidence="1">
    <location>
        <begin position="1"/>
        <end position="38"/>
    </location>
</feature>
<gene>
    <name evidence="2" type="ORF">M404DRAFT_19832</name>
</gene>
<dbReference type="AlphaFoldDB" id="A0A0C3PDZ8"/>
<keyword evidence="3" id="KW-1185">Reference proteome</keyword>
<proteinExistence type="predicted"/>
<sequence length="71" mass="7606">MFARPLRVPANPSPSPKPLPLSPHHRLWNSSPTHSPDSGLTGCLLACRSSPAFGFLSGSVRPALPALYLQF</sequence>
<accession>A0A0C3PDZ8</accession>
<reference evidence="3" key="2">
    <citation type="submission" date="2015-01" db="EMBL/GenBank/DDBJ databases">
        <title>Evolutionary Origins and Diversification of the Mycorrhizal Mutualists.</title>
        <authorList>
            <consortium name="DOE Joint Genome Institute"/>
            <consortium name="Mycorrhizal Genomics Consortium"/>
            <person name="Kohler A."/>
            <person name="Kuo A."/>
            <person name="Nagy L.G."/>
            <person name="Floudas D."/>
            <person name="Copeland A."/>
            <person name="Barry K.W."/>
            <person name="Cichocki N."/>
            <person name="Veneault-Fourrey C."/>
            <person name="LaButti K."/>
            <person name="Lindquist E.A."/>
            <person name="Lipzen A."/>
            <person name="Lundell T."/>
            <person name="Morin E."/>
            <person name="Murat C."/>
            <person name="Riley R."/>
            <person name="Ohm R."/>
            <person name="Sun H."/>
            <person name="Tunlid A."/>
            <person name="Henrissat B."/>
            <person name="Grigoriev I.V."/>
            <person name="Hibbett D.S."/>
            <person name="Martin F."/>
        </authorList>
    </citation>
    <scope>NUCLEOTIDE SEQUENCE [LARGE SCALE GENOMIC DNA]</scope>
    <source>
        <strain evidence="3">Marx 270</strain>
    </source>
</reference>
<protein>
    <submittedName>
        <fullName evidence="2">Uncharacterized protein</fullName>
    </submittedName>
</protein>
<dbReference type="EMBL" id="KN831948">
    <property type="protein sequence ID" value="KIO12015.1"/>
    <property type="molecule type" value="Genomic_DNA"/>
</dbReference>
<feature type="compositionally biased region" description="Pro residues" evidence="1">
    <location>
        <begin position="11"/>
        <end position="21"/>
    </location>
</feature>
<dbReference type="HOGENOM" id="CLU_2741096_0_0_1"/>